<sequence length="34" mass="3971">MTSFSKSFKFAKINMFTKLTNKVGKFSAQDFCRM</sequence>
<protein>
    <submittedName>
        <fullName evidence="1">(wild Malaysian banana) hypothetical protein</fullName>
    </submittedName>
</protein>
<dbReference type="Gramene" id="Ma11_t15000.1">
    <property type="protein sequence ID" value="Ma11_p15000.1"/>
    <property type="gene ID" value="Ma11_g15000"/>
</dbReference>
<dbReference type="EMBL" id="HG996475">
    <property type="protein sequence ID" value="CAG1864631.1"/>
    <property type="molecule type" value="Genomic_DNA"/>
</dbReference>
<reference evidence="1" key="1">
    <citation type="submission" date="2021-03" db="EMBL/GenBank/DDBJ databases">
        <authorList>
            <consortium name="Genoscope - CEA"/>
            <person name="William W."/>
        </authorList>
    </citation>
    <scope>NUCLEOTIDE SEQUENCE</scope>
    <source>
        <strain evidence="1">Doubled-haploid Pahang</strain>
    </source>
</reference>
<evidence type="ECO:0000313" key="2">
    <source>
        <dbReference type="EnsemblPlants" id="Ma11_p15000.1"/>
    </source>
</evidence>
<dbReference type="Proteomes" id="UP000012960">
    <property type="component" value="Unplaced"/>
</dbReference>
<dbReference type="AlphaFoldDB" id="A0A804L808"/>
<reference evidence="2" key="2">
    <citation type="submission" date="2021-05" db="UniProtKB">
        <authorList>
            <consortium name="EnsemblPlants"/>
        </authorList>
    </citation>
    <scope>IDENTIFICATION</scope>
    <source>
        <strain evidence="2">subsp. malaccensis</strain>
    </source>
</reference>
<dbReference type="InParanoid" id="A0A804L808"/>
<evidence type="ECO:0000313" key="1">
    <source>
        <dbReference type="EMBL" id="CAG1864631.1"/>
    </source>
</evidence>
<name>A0A804L808_MUSAM</name>
<proteinExistence type="predicted"/>
<keyword evidence="3" id="KW-1185">Reference proteome</keyword>
<gene>
    <name evidence="1" type="ORF">GSMUA_09970.1</name>
</gene>
<organism evidence="2 3">
    <name type="scientific">Musa acuminata subsp. malaccensis</name>
    <name type="common">Wild banana</name>
    <name type="synonym">Musa malaccensis</name>
    <dbReference type="NCBI Taxonomy" id="214687"/>
    <lineage>
        <taxon>Eukaryota</taxon>
        <taxon>Viridiplantae</taxon>
        <taxon>Streptophyta</taxon>
        <taxon>Embryophyta</taxon>
        <taxon>Tracheophyta</taxon>
        <taxon>Spermatophyta</taxon>
        <taxon>Magnoliopsida</taxon>
        <taxon>Liliopsida</taxon>
        <taxon>Zingiberales</taxon>
        <taxon>Musaceae</taxon>
        <taxon>Musa</taxon>
    </lineage>
</organism>
<dbReference type="EnsemblPlants" id="Ma11_t15000.1">
    <property type="protein sequence ID" value="Ma11_p15000.1"/>
    <property type="gene ID" value="Ma11_g15000"/>
</dbReference>
<accession>A0A804L808</accession>
<evidence type="ECO:0000313" key="3">
    <source>
        <dbReference type="Proteomes" id="UP000012960"/>
    </source>
</evidence>